<dbReference type="Pfam" id="PF10422">
    <property type="entry name" value="LRS4"/>
    <property type="match status" value="1"/>
</dbReference>
<reference evidence="3" key="2">
    <citation type="submission" date="2021-01" db="EMBL/GenBank/DDBJ databases">
        <authorList>
            <person name="Schikora-Tamarit M.A."/>
        </authorList>
    </citation>
    <scope>NUCLEOTIDE SEQUENCE</scope>
    <source>
        <strain evidence="3">CBS6341</strain>
    </source>
</reference>
<gene>
    <name evidence="3" type="ORF">WICMUC_002389</name>
</gene>
<name>A0A9P8PR60_9ASCO</name>
<reference evidence="3" key="1">
    <citation type="journal article" date="2021" name="Open Biol.">
        <title>Shared evolutionary footprints suggest mitochondrial oxidative damage underlies multiple complex I losses in fungi.</title>
        <authorList>
            <person name="Schikora-Tamarit M.A."/>
            <person name="Marcet-Houben M."/>
            <person name="Nosek J."/>
            <person name="Gabaldon T."/>
        </authorList>
    </citation>
    <scope>NUCLEOTIDE SEQUENCE</scope>
    <source>
        <strain evidence="3">CBS6341</strain>
    </source>
</reference>
<dbReference type="OrthoDB" id="4058956at2759"/>
<organism evidence="3 4">
    <name type="scientific">Wickerhamomyces mucosus</name>
    <dbReference type="NCBI Taxonomy" id="1378264"/>
    <lineage>
        <taxon>Eukaryota</taxon>
        <taxon>Fungi</taxon>
        <taxon>Dikarya</taxon>
        <taxon>Ascomycota</taxon>
        <taxon>Saccharomycotina</taxon>
        <taxon>Saccharomycetes</taxon>
        <taxon>Phaffomycetales</taxon>
        <taxon>Wickerhamomycetaceae</taxon>
        <taxon>Wickerhamomyces</taxon>
    </lineage>
</organism>
<feature type="compositionally biased region" description="Polar residues" evidence="2">
    <location>
        <begin position="213"/>
        <end position="225"/>
    </location>
</feature>
<dbReference type="Proteomes" id="UP000769528">
    <property type="component" value="Unassembled WGS sequence"/>
</dbReference>
<proteinExistence type="predicted"/>
<dbReference type="EMBL" id="JAEUBF010000681">
    <property type="protein sequence ID" value="KAH3676092.1"/>
    <property type="molecule type" value="Genomic_DNA"/>
</dbReference>
<evidence type="ECO:0000313" key="3">
    <source>
        <dbReference type="EMBL" id="KAH3676092.1"/>
    </source>
</evidence>
<dbReference type="AlphaFoldDB" id="A0A9P8PR60"/>
<evidence type="ECO:0000313" key="4">
    <source>
        <dbReference type="Proteomes" id="UP000769528"/>
    </source>
</evidence>
<comment type="caution">
    <text evidence="3">The sequence shown here is derived from an EMBL/GenBank/DDBJ whole genome shotgun (WGS) entry which is preliminary data.</text>
</comment>
<feature type="region of interest" description="Disordered" evidence="2">
    <location>
        <begin position="206"/>
        <end position="225"/>
    </location>
</feature>
<accession>A0A9P8PR60</accession>
<feature type="compositionally biased region" description="Polar residues" evidence="2">
    <location>
        <begin position="246"/>
        <end position="261"/>
    </location>
</feature>
<sequence length="388" mass="43567">MDLQVEKSFNNYNKATRNYNNLIQQEKSRQSLLSTSILFSNILKYNALIDSINSENVSNKTEINKIVKALQADRSSLEKRNTALSNELDNYKKFKSDNKTNQNQSNKEILNLKMQINKLNNQLNESKLTQEKLQKSFATQKAVLESKLETAKKRSKIQISSTPTSTIAADIQEQSSVPNTFKSPSKIIKPHLRKPLVSNFSTSPFLRQRSPVKGSNPSTSTPILNKNLLATSTPGQNLISPIKSDANGNSKTDVSKRSSGLKNLITPAKQAPKKKSSLFDDDDDDDFDIFSNSIKKIKSTEDEPLELKNLQESQQQEQTEGGIKKKRKIITSKAIVENVTDDLEKNEGINESNDGTKQTPLKKVKLMDKLGGISPLKQRNQQRNLFKV</sequence>
<evidence type="ECO:0000256" key="2">
    <source>
        <dbReference type="SAM" id="MobiDB-lite"/>
    </source>
</evidence>
<keyword evidence="4" id="KW-1185">Reference proteome</keyword>
<dbReference type="InterPro" id="IPR018479">
    <property type="entry name" value="Lrs4/Mde4"/>
</dbReference>
<evidence type="ECO:0000256" key="1">
    <source>
        <dbReference type="SAM" id="Coils"/>
    </source>
</evidence>
<feature type="coiled-coil region" evidence="1">
    <location>
        <begin position="60"/>
        <end position="136"/>
    </location>
</feature>
<feature type="region of interest" description="Disordered" evidence="2">
    <location>
        <begin position="235"/>
        <end position="282"/>
    </location>
</feature>
<keyword evidence="1" id="KW-0175">Coiled coil</keyword>
<protein>
    <submittedName>
        <fullName evidence="3">Uncharacterized protein</fullName>
    </submittedName>
</protein>